<dbReference type="AlphaFoldDB" id="A0A1G8I8B3"/>
<evidence type="ECO:0008006" key="3">
    <source>
        <dbReference type="Google" id="ProtNLM"/>
    </source>
</evidence>
<reference evidence="1 2" key="1">
    <citation type="submission" date="2016-10" db="EMBL/GenBank/DDBJ databases">
        <authorList>
            <person name="de Groot N.N."/>
        </authorList>
    </citation>
    <scope>NUCLEOTIDE SEQUENCE [LARGE SCALE GENOMIC DNA]</scope>
    <source>
        <strain evidence="1 2">CGMCC 4.6533</strain>
    </source>
</reference>
<evidence type="ECO:0000313" key="1">
    <source>
        <dbReference type="EMBL" id="SDI15163.1"/>
    </source>
</evidence>
<keyword evidence="2" id="KW-1185">Reference proteome</keyword>
<proteinExistence type="predicted"/>
<evidence type="ECO:0000313" key="2">
    <source>
        <dbReference type="Proteomes" id="UP000199202"/>
    </source>
</evidence>
<dbReference type="STRING" id="633440.SAMN05421869_104409"/>
<protein>
    <recommendedName>
        <fullName evidence="3">IrrE N-terminal-like domain-containing protein</fullName>
    </recommendedName>
</protein>
<name>A0A1G8I8B3_9ACTN</name>
<sequence>MKRDFRAIFQRILDDVRVPEPFDLDEFVSRVAAYRGRPIHLLSVPGLQPSRCLCAETDRGDVILLSESIGPLHYLAVVCHEIAHLLAGHPSDDELIDLLTNTHTESLPDLMGQDTRIHGLLARRHFDSVQEQEAEIGSTMIVSRALYQDMVPPSWGDVLVEGPRLYRAGRPRWKFR</sequence>
<dbReference type="Proteomes" id="UP000199202">
    <property type="component" value="Unassembled WGS sequence"/>
</dbReference>
<gene>
    <name evidence="1" type="ORF">SAMN05421869_104409</name>
</gene>
<organism evidence="1 2">
    <name type="scientific">Nonomuraea jiangxiensis</name>
    <dbReference type="NCBI Taxonomy" id="633440"/>
    <lineage>
        <taxon>Bacteria</taxon>
        <taxon>Bacillati</taxon>
        <taxon>Actinomycetota</taxon>
        <taxon>Actinomycetes</taxon>
        <taxon>Streptosporangiales</taxon>
        <taxon>Streptosporangiaceae</taxon>
        <taxon>Nonomuraea</taxon>
    </lineage>
</organism>
<dbReference type="EMBL" id="FNDJ01000004">
    <property type="protein sequence ID" value="SDI15163.1"/>
    <property type="molecule type" value="Genomic_DNA"/>
</dbReference>
<accession>A0A1G8I8B3</accession>